<feature type="binding site" evidence="6">
    <location>
        <position position="203"/>
    </location>
    <ligand>
        <name>S-adenosyl-L-methionine</name>
        <dbReference type="ChEBI" id="CHEBI:59789"/>
    </ligand>
</feature>
<dbReference type="Gene3D" id="3.40.50.150">
    <property type="entry name" value="Vaccinia Virus protein VP39"/>
    <property type="match status" value="1"/>
</dbReference>
<reference evidence="7 8" key="1">
    <citation type="submission" date="2020-07" db="EMBL/GenBank/DDBJ databases">
        <authorList>
            <person name="Criscuolo A."/>
        </authorList>
    </citation>
    <scope>NUCLEOTIDE SEQUENCE [LARGE SCALE GENOMIC DNA]</scope>
    <source>
        <strain evidence="7">CIP111649</strain>
    </source>
</reference>
<comment type="catalytic activity">
    <reaction evidence="6">
        <text>L-lysyl-[protein] + 3 S-adenosyl-L-methionine = N(6),N(6),N(6)-trimethyl-L-lysyl-[protein] + 3 S-adenosyl-L-homocysteine + 3 H(+)</text>
        <dbReference type="Rhea" id="RHEA:54192"/>
        <dbReference type="Rhea" id="RHEA-COMP:9752"/>
        <dbReference type="Rhea" id="RHEA-COMP:13826"/>
        <dbReference type="ChEBI" id="CHEBI:15378"/>
        <dbReference type="ChEBI" id="CHEBI:29969"/>
        <dbReference type="ChEBI" id="CHEBI:57856"/>
        <dbReference type="ChEBI" id="CHEBI:59789"/>
        <dbReference type="ChEBI" id="CHEBI:61961"/>
    </reaction>
</comment>
<keyword evidence="5 6" id="KW-0949">S-adenosyl-L-methionine</keyword>
<evidence type="ECO:0000256" key="5">
    <source>
        <dbReference type="ARBA" id="ARBA00022691"/>
    </source>
</evidence>
<dbReference type="PANTHER" id="PTHR43648">
    <property type="entry name" value="ELECTRON TRANSFER FLAVOPROTEIN BETA SUBUNIT LYSINE METHYLTRANSFERASE"/>
    <property type="match status" value="1"/>
</dbReference>
<evidence type="ECO:0000256" key="4">
    <source>
        <dbReference type="ARBA" id="ARBA00022679"/>
    </source>
</evidence>
<dbReference type="GO" id="GO:0005737">
    <property type="term" value="C:cytoplasm"/>
    <property type="evidence" value="ECO:0007669"/>
    <property type="project" value="UniProtKB-SubCell"/>
</dbReference>
<dbReference type="SUPFAM" id="SSF53335">
    <property type="entry name" value="S-adenosyl-L-methionine-dependent methyltransferases"/>
    <property type="match status" value="1"/>
</dbReference>
<accession>A0A6V7RJJ5</accession>
<dbReference type="InterPro" id="IPR004498">
    <property type="entry name" value="Ribosomal_PrmA_MeTrfase"/>
</dbReference>
<keyword evidence="7" id="KW-0689">Ribosomal protein</keyword>
<protein>
    <recommendedName>
        <fullName evidence="6">Ribosomal protein L11 methyltransferase</fullName>
        <shortName evidence="6">L11 Mtase</shortName>
        <ecNumber evidence="6">2.1.1.-</ecNumber>
    </recommendedName>
</protein>
<feature type="binding site" evidence="6">
    <location>
        <position position="181"/>
    </location>
    <ligand>
        <name>S-adenosyl-L-methionine</name>
        <dbReference type="ChEBI" id="CHEBI:59789"/>
    </ligand>
</feature>
<keyword evidence="7" id="KW-0687">Ribonucleoprotein</keyword>
<comment type="function">
    <text evidence="6">Methylates ribosomal protein L11.</text>
</comment>
<name>A0A6V7RJJ5_9STAP</name>
<proteinExistence type="inferred from homology"/>
<evidence type="ECO:0000313" key="7">
    <source>
        <dbReference type="EMBL" id="CAD2078293.1"/>
    </source>
</evidence>
<dbReference type="PIRSF" id="PIRSF000401">
    <property type="entry name" value="RPL11_MTase"/>
    <property type="match status" value="1"/>
</dbReference>
<dbReference type="AlphaFoldDB" id="A0A6V7RJJ5"/>
<dbReference type="InterPro" id="IPR029063">
    <property type="entry name" value="SAM-dependent_MTases_sf"/>
</dbReference>
<evidence type="ECO:0000256" key="2">
    <source>
        <dbReference type="ARBA" id="ARBA00022490"/>
    </source>
</evidence>
<keyword evidence="2 6" id="KW-0963">Cytoplasm</keyword>
<gene>
    <name evidence="6 7" type="primary">prmA</name>
    <name evidence="7" type="ORF">JEODO184_01343</name>
</gene>
<dbReference type="EC" id="2.1.1.-" evidence="6"/>
<dbReference type="GO" id="GO:0008276">
    <property type="term" value="F:protein methyltransferase activity"/>
    <property type="evidence" value="ECO:0007669"/>
    <property type="project" value="UniProtKB-UniRule"/>
</dbReference>
<evidence type="ECO:0000256" key="1">
    <source>
        <dbReference type="ARBA" id="ARBA00009741"/>
    </source>
</evidence>
<dbReference type="GO" id="GO:0005840">
    <property type="term" value="C:ribosome"/>
    <property type="evidence" value="ECO:0007669"/>
    <property type="project" value="UniProtKB-KW"/>
</dbReference>
<feature type="binding site" evidence="6">
    <location>
        <position position="246"/>
    </location>
    <ligand>
        <name>S-adenosyl-L-methionine</name>
        <dbReference type="ChEBI" id="CHEBI:59789"/>
    </ligand>
</feature>
<feature type="binding site" evidence="6">
    <location>
        <position position="160"/>
    </location>
    <ligand>
        <name>S-adenosyl-L-methionine</name>
        <dbReference type="ChEBI" id="CHEBI:59789"/>
    </ligand>
</feature>
<organism evidence="7 8">
    <name type="scientific">Jeotgalicoccus meleagridis</name>
    <dbReference type="NCBI Taxonomy" id="2759181"/>
    <lineage>
        <taxon>Bacteria</taxon>
        <taxon>Bacillati</taxon>
        <taxon>Bacillota</taxon>
        <taxon>Bacilli</taxon>
        <taxon>Bacillales</taxon>
        <taxon>Staphylococcaceae</taxon>
        <taxon>Jeotgalicoccus</taxon>
    </lineage>
</organism>
<dbReference type="Proteomes" id="UP000589351">
    <property type="component" value="Unassembled WGS sequence"/>
</dbReference>
<sequence length="311" mass="35142">MKWHEVTISSNVDNEEVLTSFLNTIAKGVAIEYSVDTLRSDIDDFDAKFRLNPEDYPESGLRLIVYFDETMDIDEKLRQIETFIANNDLVDREQITISKNIIDEEDWENEWKKHFHNFKVGRNFFIVPSWEFDQVAVSESDKVIKIDPGMAFGTGDHATTSLCLTLMEDIIEDHQKVIDVGTGSGILSIGAHLLGARSIKATDIDELSLKVATENIKLNDCSEDITVEKGDLLKDENDQYDVVIANILAHIIDDMITDAYSHLNNDGYFISSGIIVEKKDEIINHLEAVGFQVQETLVEDGWVAILSKKVI</sequence>
<dbReference type="CDD" id="cd02440">
    <property type="entry name" value="AdoMet_MTases"/>
    <property type="match status" value="1"/>
</dbReference>
<evidence type="ECO:0000256" key="3">
    <source>
        <dbReference type="ARBA" id="ARBA00022603"/>
    </source>
</evidence>
<dbReference type="PANTHER" id="PTHR43648:SF1">
    <property type="entry name" value="ELECTRON TRANSFER FLAVOPROTEIN BETA SUBUNIT LYSINE METHYLTRANSFERASE"/>
    <property type="match status" value="1"/>
</dbReference>
<comment type="caution">
    <text evidence="7">The sequence shown here is derived from an EMBL/GenBank/DDBJ whole genome shotgun (WGS) entry which is preliminary data.</text>
</comment>
<keyword evidence="3 6" id="KW-0489">Methyltransferase</keyword>
<keyword evidence="4 6" id="KW-0808">Transferase</keyword>
<dbReference type="HAMAP" id="MF_00735">
    <property type="entry name" value="Methyltr_PrmA"/>
    <property type="match status" value="1"/>
</dbReference>
<comment type="similarity">
    <text evidence="1 6">Belongs to the methyltransferase superfamily. PrmA family.</text>
</comment>
<dbReference type="Pfam" id="PF06325">
    <property type="entry name" value="PrmA"/>
    <property type="match status" value="1"/>
</dbReference>
<comment type="subcellular location">
    <subcellularLocation>
        <location evidence="6">Cytoplasm</location>
    </subcellularLocation>
</comment>
<dbReference type="RefSeq" id="WP_185125848.1">
    <property type="nucleotide sequence ID" value="NZ_CAJEWD010000008.1"/>
</dbReference>
<dbReference type="InterPro" id="IPR050078">
    <property type="entry name" value="Ribosomal_L11_MeTrfase_PrmA"/>
</dbReference>
<dbReference type="NCBIfam" id="TIGR00406">
    <property type="entry name" value="prmA"/>
    <property type="match status" value="1"/>
</dbReference>
<keyword evidence="8" id="KW-1185">Reference proteome</keyword>
<dbReference type="EMBL" id="CAJEWD010000008">
    <property type="protein sequence ID" value="CAD2078293.1"/>
    <property type="molecule type" value="Genomic_DNA"/>
</dbReference>
<dbReference type="GO" id="GO:0032259">
    <property type="term" value="P:methylation"/>
    <property type="evidence" value="ECO:0007669"/>
    <property type="project" value="UniProtKB-KW"/>
</dbReference>
<evidence type="ECO:0000256" key="6">
    <source>
        <dbReference type="HAMAP-Rule" id="MF_00735"/>
    </source>
</evidence>
<evidence type="ECO:0000313" key="8">
    <source>
        <dbReference type="Proteomes" id="UP000589351"/>
    </source>
</evidence>